<dbReference type="PROSITE" id="PS51184">
    <property type="entry name" value="JMJC"/>
    <property type="match status" value="1"/>
</dbReference>
<dbReference type="PANTHER" id="PTHR12461:SF105">
    <property type="entry name" value="HYPOXIA-INDUCIBLE FACTOR 1-ALPHA INHIBITOR"/>
    <property type="match status" value="1"/>
</dbReference>
<evidence type="ECO:0000313" key="3">
    <source>
        <dbReference type="Proteomes" id="UP000032266"/>
    </source>
</evidence>
<dbReference type="PATRIC" id="fig|1445510.3.peg.3312"/>
<organism evidence="2 3">
    <name type="scientific">Gynuella sunshinyii YC6258</name>
    <dbReference type="NCBI Taxonomy" id="1445510"/>
    <lineage>
        <taxon>Bacteria</taxon>
        <taxon>Pseudomonadati</taxon>
        <taxon>Pseudomonadota</taxon>
        <taxon>Gammaproteobacteria</taxon>
        <taxon>Oceanospirillales</taxon>
        <taxon>Saccharospirillaceae</taxon>
        <taxon>Gynuella</taxon>
    </lineage>
</organism>
<reference evidence="2 3" key="1">
    <citation type="submission" date="2014-01" db="EMBL/GenBank/DDBJ databases">
        <title>Full genme sequencing of cellulolytic bacterium Gynuella sunshinyii YC6258T gen. nov., sp. nov.</title>
        <authorList>
            <person name="Khan H."/>
            <person name="Chung E.J."/>
            <person name="Chung Y.R."/>
        </authorList>
    </citation>
    <scope>NUCLEOTIDE SEQUENCE [LARGE SCALE GENOMIC DNA]</scope>
    <source>
        <strain evidence="2 3">YC6258</strain>
    </source>
</reference>
<proteinExistence type="predicted"/>
<keyword evidence="3" id="KW-1185">Reference proteome</keyword>
<dbReference type="PANTHER" id="PTHR12461">
    <property type="entry name" value="HYPOXIA-INDUCIBLE FACTOR 1 ALPHA INHIBITOR-RELATED"/>
    <property type="match status" value="1"/>
</dbReference>
<dbReference type="EMBL" id="CP007142">
    <property type="protein sequence ID" value="AJQ95387.1"/>
    <property type="molecule type" value="Genomic_DNA"/>
</dbReference>
<sequence>MSDRSTEDILEIENVPGSGFFLAAYRARKPFVIRNFLYKNSDATQWNFEYLNKQLSGKILPLKEFQANGDIICSSIAAEIYIEQVLQYEKQLKDGNQDLSRPAYCHDVPIFHLADSLIEDVKHIEERLFPELYQQEWWKYAQFFMSATGSITPLHYDTLLTHNVFFQAYGRKEFVLIEKKYSQYCYRKGWRWFQVDPNNVDWDKFPLFEKAKLQRVELNAGDLLYMPPGMLHHVTTLDASLSFNVDFHTKSSVLRSFLSTLDHMPKATFYYNWLVMMGLVAKLPSRWLFKFYKPYLNYVS</sequence>
<dbReference type="Proteomes" id="UP000032266">
    <property type="component" value="Chromosome"/>
</dbReference>
<evidence type="ECO:0000259" key="1">
    <source>
        <dbReference type="PROSITE" id="PS51184"/>
    </source>
</evidence>
<dbReference type="SUPFAM" id="SSF51197">
    <property type="entry name" value="Clavaminate synthase-like"/>
    <property type="match status" value="1"/>
</dbReference>
<dbReference type="STRING" id="1445510.YC6258_03351"/>
<dbReference type="InterPro" id="IPR003347">
    <property type="entry name" value="JmjC_dom"/>
</dbReference>
<gene>
    <name evidence="2" type="ORF">YC6258_03351</name>
</gene>
<dbReference type="KEGG" id="gsn:YC6258_03351"/>
<dbReference type="Pfam" id="PF13621">
    <property type="entry name" value="Cupin_8"/>
    <property type="match status" value="1"/>
</dbReference>
<dbReference type="HOGENOM" id="CLU_016785_3_3_6"/>
<protein>
    <recommendedName>
        <fullName evidence="1">JmjC domain-containing protein</fullName>
    </recommendedName>
</protein>
<dbReference type="InterPro" id="IPR041667">
    <property type="entry name" value="Cupin_8"/>
</dbReference>
<dbReference type="AlphaFoldDB" id="A0A0C5VL14"/>
<dbReference type="SMART" id="SM00558">
    <property type="entry name" value="JmjC"/>
    <property type="match status" value="1"/>
</dbReference>
<dbReference type="RefSeq" id="WP_044617703.1">
    <property type="nucleotide sequence ID" value="NZ_CP007142.1"/>
</dbReference>
<dbReference type="Gene3D" id="2.60.120.650">
    <property type="entry name" value="Cupin"/>
    <property type="match status" value="1"/>
</dbReference>
<feature type="domain" description="JmjC" evidence="1">
    <location>
        <begin position="113"/>
        <end position="264"/>
    </location>
</feature>
<accession>A0A0C5VL14</accession>
<name>A0A0C5VL14_9GAMM</name>
<evidence type="ECO:0000313" key="2">
    <source>
        <dbReference type="EMBL" id="AJQ95387.1"/>
    </source>
</evidence>
<dbReference type="OrthoDB" id="479699at2"/>